<dbReference type="Gene3D" id="1.10.287.3240">
    <property type="match status" value="1"/>
</dbReference>
<evidence type="ECO:0000256" key="1">
    <source>
        <dbReference type="ARBA" id="ARBA00005850"/>
    </source>
</evidence>
<name>A0A7C0XBH1_UNCW3</name>
<evidence type="ECO:0000313" key="6">
    <source>
        <dbReference type="EMBL" id="HDM90725.1"/>
    </source>
</evidence>
<keyword evidence="5" id="KW-0175">Coiled coil</keyword>
<comment type="similarity">
    <text evidence="1 4">Belongs to the V-ATPase D subunit family.</text>
</comment>
<dbReference type="Pfam" id="PF01813">
    <property type="entry name" value="ATP-synt_D"/>
    <property type="match status" value="1"/>
</dbReference>
<evidence type="ECO:0000256" key="3">
    <source>
        <dbReference type="ARBA" id="ARBA00023065"/>
    </source>
</evidence>
<reference evidence="6" key="1">
    <citation type="journal article" date="2020" name="mSystems">
        <title>Genome- and Community-Level Interaction Insights into Carbon Utilization and Element Cycling Functions of Hydrothermarchaeota in Hydrothermal Sediment.</title>
        <authorList>
            <person name="Zhou Z."/>
            <person name="Liu Y."/>
            <person name="Xu W."/>
            <person name="Pan J."/>
            <person name="Luo Z.H."/>
            <person name="Li M."/>
        </authorList>
    </citation>
    <scope>NUCLEOTIDE SEQUENCE [LARGE SCALE GENOMIC DNA]</scope>
    <source>
        <strain evidence="6">HyVt-237</strain>
    </source>
</reference>
<sequence>MIEVHPTRMELLRLKKRTALARRGHKLLKDKQDELMRQLMMLIKGIKELREKVEEEFNRTVSRFLFARAAMDPEAVEEAFLIPKKTVTLEVGKRNVMNVKAPVFEEKIEGDILAYGFATTTGELDTALLALDKVLDKIFELAEKEKTLKLLANEIEKTRRRVNALEYILIPELEETVKYITMKLSEMERSDLSRLMRIKEIVRAH</sequence>
<feature type="coiled-coil region" evidence="5">
    <location>
        <begin position="141"/>
        <end position="168"/>
    </location>
</feature>
<organism evidence="6">
    <name type="scientific">candidate division WOR-3 bacterium</name>
    <dbReference type="NCBI Taxonomy" id="2052148"/>
    <lineage>
        <taxon>Bacteria</taxon>
        <taxon>Bacteria division WOR-3</taxon>
    </lineage>
</organism>
<dbReference type="InterPro" id="IPR002699">
    <property type="entry name" value="V_ATPase_D"/>
</dbReference>
<dbReference type="GO" id="GO:0042777">
    <property type="term" value="P:proton motive force-driven plasma membrane ATP synthesis"/>
    <property type="evidence" value="ECO:0007669"/>
    <property type="project" value="UniProtKB-UniRule"/>
</dbReference>
<dbReference type="EMBL" id="DRBW01000219">
    <property type="protein sequence ID" value="HDM90725.1"/>
    <property type="molecule type" value="Genomic_DNA"/>
</dbReference>
<proteinExistence type="inferred from homology"/>
<dbReference type="GO" id="GO:0005524">
    <property type="term" value="F:ATP binding"/>
    <property type="evidence" value="ECO:0007669"/>
    <property type="project" value="UniProtKB-UniRule"/>
</dbReference>
<keyword evidence="4" id="KW-0375">Hydrogen ion transport</keyword>
<dbReference type="NCBIfam" id="TIGR00309">
    <property type="entry name" value="V_ATPase_subD"/>
    <property type="match status" value="1"/>
</dbReference>
<evidence type="ECO:0000256" key="4">
    <source>
        <dbReference type="HAMAP-Rule" id="MF_00271"/>
    </source>
</evidence>
<dbReference type="HAMAP" id="MF_00271">
    <property type="entry name" value="ATP_synth_D_arch"/>
    <property type="match status" value="1"/>
</dbReference>
<dbReference type="PANTHER" id="PTHR11671">
    <property type="entry name" value="V-TYPE ATP SYNTHASE SUBUNIT D"/>
    <property type="match status" value="1"/>
</dbReference>
<evidence type="ECO:0000256" key="2">
    <source>
        <dbReference type="ARBA" id="ARBA00022448"/>
    </source>
</evidence>
<comment type="function">
    <text evidence="4">Produces ATP from ADP in the presence of a proton gradient across the membrane.</text>
</comment>
<gene>
    <name evidence="4" type="primary">atpD</name>
    <name evidence="6" type="ORF">ENG67_05940</name>
</gene>
<keyword evidence="4" id="KW-0066">ATP synthesis</keyword>
<evidence type="ECO:0000256" key="5">
    <source>
        <dbReference type="SAM" id="Coils"/>
    </source>
</evidence>
<keyword evidence="2 4" id="KW-0813">Transport</keyword>
<accession>A0A7C0XBH1</accession>
<dbReference type="AlphaFoldDB" id="A0A7C0XBH1"/>
<dbReference type="Proteomes" id="UP000885931">
    <property type="component" value="Unassembled WGS sequence"/>
</dbReference>
<keyword evidence="3 4" id="KW-0406">Ion transport</keyword>
<protein>
    <recommendedName>
        <fullName evidence="4">V-type ATP synthase subunit D</fullName>
    </recommendedName>
    <alternativeName>
        <fullName evidence="4">V-ATPase subunit D</fullName>
    </alternativeName>
</protein>
<comment type="caution">
    <text evidence="6">The sequence shown here is derived from an EMBL/GenBank/DDBJ whole genome shotgun (WGS) entry which is preliminary data.</text>
</comment>
<dbReference type="FunFam" id="1.10.287.3240:FF:000007">
    <property type="entry name" value="V-type ATP synthase subunit D"/>
    <property type="match status" value="1"/>
</dbReference>
<dbReference type="GO" id="GO:0046961">
    <property type="term" value="F:proton-transporting ATPase activity, rotational mechanism"/>
    <property type="evidence" value="ECO:0007669"/>
    <property type="project" value="InterPro"/>
</dbReference>
<dbReference type="GO" id="GO:0046933">
    <property type="term" value="F:proton-transporting ATP synthase activity, rotational mechanism"/>
    <property type="evidence" value="ECO:0007669"/>
    <property type="project" value="UniProtKB-UniRule"/>
</dbReference>